<gene>
    <name evidence="2" type="ORF">GSPATT00038483001</name>
</gene>
<dbReference type="EMBL" id="CT868079">
    <property type="protein sequence ID" value="CAK70381.1"/>
    <property type="molecule type" value="Genomic_DNA"/>
</dbReference>
<evidence type="ECO:0000313" key="2">
    <source>
        <dbReference type="EMBL" id="CAK70381.1"/>
    </source>
</evidence>
<dbReference type="GeneID" id="5023563"/>
<feature type="chain" id="PRO_5002623113" evidence="1">
    <location>
        <begin position="17"/>
        <end position="226"/>
    </location>
</feature>
<dbReference type="Proteomes" id="UP000000600">
    <property type="component" value="Unassembled WGS sequence"/>
</dbReference>
<organism evidence="2 3">
    <name type="scientific">Paramecium tetraurelia</name>
    <dbReference type="NCBI Taxonomy" id="5888"/>
    <lineage>
        <taxon>Eukaryota</taxon>
        <taxon>Sar</taxon>
        <taxon>Alveolata</taxon>
        <taxon>Ciliophora</taxon>
        <taxon>Intramacronucleata</taxon>
        <taxon>Oligohymenophorea</taxon>
        <taxon>Peniculida</taxon>
        <taxon>Parameciidae</taxon>
        <taxon>Paramecium</taxon>
    </lineage>
</organism>
<dbReference type="AlphaFoldDB" id="A0CHW4"/>
<accession>A0CHW4</accession>
<sequence>MLKVAVCTLFVLSITAIDIYTSVHNQKMFAQIKQSRWGSFILNFGKFHLQIGGILNTKIAKFIDELDEELAEVHHQYARRTDVHNREVGRLQQEIQDKERVQRSQFLQQYRIAAQLEQLQENIDQNRRTLNEVTVQRANDHTDFEAKVLNKMKPSVLLMNHLVYSINYHHLHQLNLKVQTNLSKSNKPSIDPALSKNSSRFLLKSLQKLTLTINELLKKSSLHSTT</sequence>
<keyword evidence="1" id="KW-0732">Signal</keyword>
<feature type="signal peptide" evidence="1">
    <location>
        <begin position="1"/>
        <end position="16"/>
    </location>
</feature>
<dbReference type="KEGG" id="ptm:GSPATT00038483001"/>
<evidence type="ECO:0000256" key="1">
    <source>
        <dbReference type="SAM" id="SignalP"/>
    </source>
</evidence>
<keyword evidence="3" id="KW-1185">Reference proteome</keyword>
<protein>
    <submittedName>
        <fullName evidence="2">Uncharacterized protein</fullName>
    </submittedName>
</protein>
<dbReference type="RefSeq" id="XP_001437778.1">
    <property type="nucleotide sequence ID" value="XM_001437741.2"/>
</dbReference>
<name>A0CHW4_PARTE</name>
<evidence type="ECO:0000313" key="3">
    <source>
        <dbReference type="Proteomes" id="UP000000600"/>
    </source>
</evidence>
<reference evidence="2 3" key="1">
    <citation type="journal article" date="2006" name="Nature">
        <title>Global trends of whole-genome duplications revealed by the ciliate Paramecium tetraurelia.</title>
        <authorList>
            <consortium name="Genoscope"/>
            <person name="Aury J.-M."/>
            <person name="Jaillon O."/>
            <person name="Duret L."/>
            <person name="Noel B."/>
            <person name="Jubin C."/>
            <person name="Porcel B.M."/>
            <person name="Segurens B."/>
            <person name="Daubin V."/>
            <person name="Anthouard V."/>
            <person name="Aiach N."/>
            <person name="Arnaiz O."/>
            <person name="Billaut A."/>
            <person name="Beisson J."/>
            <person name="Blanc I."/>
            <person name="Bouhouche K."/>
            <person name="Camara F."/>
            <person name="Duharcourt S."/>
            <person name="Guigo R."/>
            <person name="Gogendeau D."/>
            <person name="Katinka M."/>
            <person name="Keller A.-M."/>
            <person name="Kissmehl R."/>
            <person name="Klotz C."/>
            <person name="Koll F."/>
            <person name="Le Moue A."/>
            <person name="Lepere C."/>
            <person name="Malinsky S."/>
            <person name="Nowacki M."/>
            <person name="Nowak J.K."/>
            <person name="Plattner H."/>
            <person name="Poulain J."/>
            <person name="Ruiz F."/>
            <person name="Serrano V."/>
            <person name="Zagulski M."/>
            <person name="Dessen P."/>
            <person name="Betermier M."/>
            <person name="Weissenbach J."/>
            <person name="Scarpelli C."/>
            <person name="Schachter V."/>
            <person name="Sperling L."/>
            <person name="Meyer E."/>
            <person name="Cohen J."/>
            <person name="Wincker P."/>
        </authorList>
    </citation>
    <scope>NUCLEOTIDE SEQUENCE [LARGE SCALE GENOMIC DNA]</scope>
    <source>
        <strain evidence="2 3">Stock d4-2</strain>
    </source>
</reference>
<dbReference type="InParanoid" id="A0CHW4"/>
<proteinExistence type="predicted"/>
<dbReference type="HOGENOM" id="CLU_106942_0_0_1"/>